<evidence type="ECO:0000313" key="3">
    <source>
        <dbReference type="Proteomes" id="UP000652761"/>
    </source>
</evidence>
<feature type="coiled-coil region" evidence="1">
    <location>
        <begin position="54"/>
        <end position="81"/>
    </location>
</feature>
<name>A0A843XI43_COLES</name>
<organism evidence="2 3">
    <name type="scientific">Colocasia esculenta</name>
    <name type="common">Wild taro</name>
    <name type="synonym">Arum esculentum</name>
    <dbReference type="NCBI Taxonomy" id="4460"/>
    <lineage>
        <taxon>Eukaryota</taxon>
        <taxon>Viridiplantae</taxon>
        <taxon>Streptophyta</taxon>
        <taxon>Embryophyta</taxon>
        <taxon>Tracheophyta</taxon>
        <taxon>Spermatophyta</taxon>
        <taxon>Magnoliopsida</taxon>
        <taxon>Liliopsida</taxon>
        <taxon>Araceae</taxon>
        <taxon>Aroideae</taxon>
        <taxon>Colocasieae</taxon>
        <taxon>Colocasia</taxon>
    </lineage>
</organism>
<reference evidence="2" key="1">
    <citation type="submission" date="2017-07" db="EMBL/GenBank/DDBJ databases">
        <title>Taro Niue Genome Assembly and Annotation.</title>
        <authorList>
            <person name="Atibalentja N."/>
            <person name="Keating K."/>
            <person name="Fields C.J."/>
        </authorList>
    </citation>
    <scope>NUCLEOTIDE SEQUENCE</scope>
    <source>
        <strain evidence="2">Niue_2</strain>
        <tissue evidence="2">Leaf</tissue>
    </source>
</reference>
<dbReference type="OrthoDB" id="1110748at2759"/>
<evidence type="ECO:0000313" key="2">
    <source>
        <dbReference type="EMBL" id="MQM19016.1"/>
    </source>
</evidence>
<feature type="non-terminal residue" evidence="2">
    <location>
        <position position="122"/>
    </location>
</feature>
<evidence type="ECO:0000256" key="1">
    <source>
        <dbReference type="SAM" id="Coils"/>
    </source>
</evidence>
<dbReference type="EMBL" id="NMUH01008592">
    <property type="protein sequence ID" value="MQM19016.1"/>
    <property type="molecule type" value="Genomic_DNA"/>
</dbReference>
<keyword evidence="1" id="KW-0175">Coiled coil</keyword>
<dbReference type="Proteomes" id="UP000652761">
    <property type="component" value="Unassembled WGS sequence"/>
</dbReference>
<keyword evidence="3" id="KW-1185">Reference proteome</keyword>
<protein>
    <submittedName>
        <fullName evidence="2">Uncharacterized protein</fullName>
    </submittedName>
</protein>
<gene>
    <name evidence="2" type="ORF">Taro_052016</name>
</gene>
<comment type="caution">
    <text evidence="2">The sequence shown here is derived from an EMBL/GenBank/DDBJ whole genome shotgun (WGS) entry which is preliminary data.</text>
</comment>
<proteinExistence type="predicted"/>
<accession>A0A843XI43</accession>
<sequence length="122" mass="13927">METSCAINSIPLLLPKHWFSYDDVDAFEKKIRTFEKRCEIGAAQSLAIRIDGVEIEDKDENKKLDDRVKDLEERIAKLEKIDSKFQLTANRVKLLYMDGQQMGVGNVMSVNPKKIVMGRPIG</sequence>
<dbReference type="AlphaFoldDB" id="A0A843XI43"/>